<organism evidence="1">
    <name type="scientific">bioreactor metagenome</name>
    <dbReference type="NCBI Taxonomy" id="1076179"/>
    <lineage>
        <taxon>unclassified sequences</taxon>
        <taxon>metagenomes</taxon>
        <taxon>ecological metagenomes</taxon>
    </lineage>
</organism>
<sequence length="65" mass="7861">MAVAFKQQTRQLRRITYRWRIIKFITGVITDTRFRGVREHKTHVRIMCQLQEHIVFAIDADFTVN</sequence>
<comment type="caution">
    <text evidence="1">The sequence shown here is derived from an EMBL/GenBank/DDBJ whole genome shotgun (WGS) entry which is preliminary data.</text>
</comment>
<proteinExistence type="predicted"/>
<gene>
    <name evidence="1" type="ORF">SDC9_174999</name>
</gene>
<evidence type="ECO:0000313" key="1">
    <source>
        <dbReference type="EMBL" id="MPN27565.1"/>
    </source>
</evidence>
<protein>
    <submittedName>
        <fullName evidence="1">Uncharacterized protein</fullName>
    </submittedName>
</protein>
<dbReference type="EMBL" id="VSSQ01077521">
    <property type="protein sequence ID" value="MPN27565.1"/>
    <property type="molecule type" value="Genomic_DNA"/>
</dbReference>
<name>A0A645GLG8_9ZZZZ</name>
<accession>A0A645GLG8</accession>
<dbReference type="AlphaFoldDB" id="A0A645GLG8"/>
<reference evidence="1" key="1">
    <citation type="submission" date="2019-08" db="EMBL/GenBank/DDBJ databases">
        <authorList>
            <person name="Kucharzyk K."/>
            <person name="Murdoch R.W."/>
            <person name="Higgins S."/>
            <person name="Loffler F."/>
        </authorList>
    </citation>
    <scope>NUCLEOTIDE SEQUENCE</scope>
</reference>